<accession>A0A2S0WGD3</accession>
<dbReference type="KEGG" id="clia:C3E79_10130"/>
<keyword evidence="2" id="KW-1185">Reference proteome</keyword>
<proteinExistence type="predicted"/>
<dbReference type="NCBIfam" id="TIGR01547">
    <property type="entry name" value="phage_term_2"/>
    <property type="match status" value="1"/>
</dbReference>
<name>A0A2S0WGD3_9CORY</name>
<dbReference type="InterPro" id="IPR006437">
    <property type="entry name" value="Phage_terminase_lsu"/>
</dbReference>
<reference evidence="2" key="1">
    <citation type="submission" date="2018-01" db="EMBL/GenBank/DDBJ databases">
        <authorList>
            <person name="Li J."/>
        </authorList>
    </citation>
    <scope>NUCLEOTIDE SEQUENCE [LARGE SCALE GENOMIC DNA]</scope>
    <source>
        <strain evidence="2">2184</strain>
    </source>
</reference>
<dbReference type="InterPro" id="IPR027417">
    <property type="entry name" value="P-loop_NTPase"/>
</dbReference>
<sequence length="432" mass="49236">MGETVGMSVKQRQSVKHSTRRVNIFDGSVRAGKTFGWLWIILNECATYTGAGSVVIFGKNRDSIFRNVFEPIENVDVFAPFRPYVRYRQGSGTAHILGRRVHVIGANDEGSESRIRGMTIGRAFGDEITVLNKSFFKQMLARMSVDGAKLWGTTNPDSPAHWLKADYLNKIPGSVHYDDATPEGDQLTTWTYWHFTMDDNPSLSDEYRDALRREYTGLWYKRFILGLWVSAEGAIYPMWDEDKHTIRPESIPQISRTLALGVDYGTTHPTAGMLLGVGTDHEGITRLYVLDEWAPATGTTDAKLSADLTRKRDEWRKKWPEPEWTYVDPAAKSFYTQLWEDNHPDLAKADNAVLDGIRTVASLLDNGDLLVSKTCTNLIRELPGYRWDDKKAQRGVEAPVKEQDDHVDALRYSVYSSRWEWARLLNRELEHP</sequence>
<dbReference type="Gene3D" id="3.30.420.280">
    <property type="match status" value="1"/>
</dbReference>
<dbReference type="AlphaFoldDB" id="A0A2S0WGD3"/>
<dbReference type="EMBL" id="CP026948">
    <property type="protein sequence ID" value="AWB84786.1"/>
    <property type="molecule type" value="Genomic_DNA"/>
</dbReference>
<dbReference type="RefSeq" id="WP_108404794.1">
    <property type="nucleotide sequence ID" value="NZ_CP026948.1"/>
</dbReference>
<evidence type="ECO:0000313" key="2">
    <source>
        <dbReference type="Proteomes" id="UP000244754"/>
    </source>
</evidence>
<evidence type="ECO:0000313" key="1">
    <source>
        <dbReference type="EMBL" id="AWB84786.1"/>
    </source>
</evidence>
<gene>
    <name evidence="1" type="ORF">C3E79_10130</name>
</gene>
<protein>
    <submittedName>
        <fullName evidence="1">PBSX family phage terminase large subunit</fullName>
    </submittedName>
</protein>
<dbReference type="Gene3D" id="3.40.50.300">
    <property type="entry name" value="P-loop containing nucleotide triphosphate hydrolases"/>
    <property type="match status" value="1"/>
</dbReference>
<organism evidence="1 2">
    <name type="scientific">Corynebacterium liangguodongii</name>
    <dbReference type="NCBI Taxonomy" id="2079535"/>
    <lineage>
        <taxon>Bacteria</taxon>
        <taxon>Bacillati</taxon>
        <taxon>Actinomycetota</taxon>
        <taxon>Actinomycetes</taxon>
        <taxon>Mycobacteriales</taxon>
        <taxon>Corynebacteriaceae</taxon>
        <taxon>Corynebacterium</taxon>
    </lineage>
</organism>
<dbReference type="Proteomes" id="UP000244754">
    <property type="component" value="Chromosome"/>
</dbReference>
<dbReference type="Pfam" id="PF03237">
    <property type="entry name" value="Terminase_6N"/>
    <property type="match status" value="1"/>
</dbReference>
<dbReference type="OrthoDB" id="4498710at2"/>